<organism evidence="1 2">
    <name type="scientific">Mesorhizobium prunaredense</name>
    <dbReference type="NCBI Taxonomy" id="1631249"/>
    <lineage>
        <taxon>Bacteria</taxon>
        <taxon>Pseudomonadati</taxon>
        <taxon>Pseudomonadota</taxon>
        <taxon>Alphaproteobacteria</taxon>
        <taxon>Hyphomicrobiales</taxon>
        <taxon>Phyllobacteriaceae</taxon>
        <taxon>Mesorhizobium</taxon>
    </lineage>
</organism>
<gene>
    <name evidence="1" type="ORF">BQ8794_10221</name>
</gene>
<evidence type="ECO:0000313" key="2">
    <source>
        <dbReference type="Proteomes" id="UP000188388"/>
    </source>
</evidence>
<evidence type="ECO:0000313" key="1">
    <source>
        <dbReference type="EMBL" id="SIT52851.1"/>
    </source>
</evidence>
<name>A0A1R3UYY6_9HYPH</name>
<proteinExistence type="predicted"/>
<dbReference type="Proteomes" id="UP000188388">
    <property type="component" value="Unassembled WGS sequence"/>
</dbReference>
<sequence>MSYTATLVAIAAVHVVGNPGFGPNLVLVSQVAARQSRQAGLLAGIGLTLGRRRHQSASAC</sequence>
<protein>
    <submittedName>
        <fullName evidence="1">Uncharacterized protein</fullName>
    </submittedName>
</protein>
<reference evidence="2" key="1">
    <citation type="submission" date="2017-01" db="EMBL/GenBank/DDBJ databases">
        <authorList>
            <person name="Brunel B."/>
        </authorList>
    </citation>
    <scope>NUCLEOTIDE SEQUENCE [LARGE SCALE GENOMIC DNA]</scope>
</reference>
<accession>A0A1R3UYY6</accession>
<dbReference type="AlphaFoldDB" id="A0A1R3UYY6"/>
<dbReference type="EMBL" id="FTPD01000001">
    <property type="protein sequence ID" value="SIT52851.1"/>
    <property type="molecule type" value="Genomic_DNA"/>
</dbReference>
<keyword evidence="2" id="KW-1185">Reference proteome</keyword>